<evidence type="ECO:0000313" key="2">
    <source>
        <dbReference type="Proteomes" id="UP000484875"/>
    </source>
</evidence>
<keyword evidence="2" id="KW-1185">Reference proteome</keyword>
<accession>A0A845HU49</accession>
<dbReference type="EMBL" id="WWCV01000057">
    <property type="protein sequence ID" value="MYN19906.1"/>
    <property type="molecule type" value="Genomic_DNA"/>
</dbReference>
<sequence length="130" mass="14278">MLIIRNRQLDLFRDQEIGLFTAKMVARIAEQYPARFAQLGQSGVRDLISKTIERGREFNIVTAGAVAALIDLVVQFGEGLAMSPSREWAMKLLAHPSLPDYIKLDLVRERLTAGSGGRPLMSVSSPLPAA</sequence>
<protein>
    <submittedName>
        <fullName evidence="1">Uncharacterized protein</fullName>
    </submittedName>
</protein>
<name>A0A845HU49_9BURK</name>
<dbReference type="Proteomes" id="UP000484875">
    <property type="component" value="Unassembled WGS sequence"/>
</dbReference>
<proteinExistence type="predicted"/>
<dbReference type="AlphaFoldDB" id="A0A845HU49"/>
<reference evidence="1 2" key="1">
    <citation type="submission" date="2019-12" db="EMBL/GenBank/DDBJ databases">
        <title>Novel species isolated from a subtropical stream in China.</title>
        <authorList>
            <person name="Lu H."/>
        </authorList>
    </citation>
    <scope>NUCLEOTIDE SEQUENCE [LARGE SCALE GENOMIC DNA]</scope>
    <source>
        <strain evidence="1 2">FT107W</strain>
    </source>
</reference>
<gene>
    <name evidence="1" type="ORF">GTP81_24475</name>
</gene>
<dbReference type="RefSeq" id="WP_161092287.1">
    <property type="nucleotide sequence ID" value="NZ_WWCV01000057.1"/>
</dbReference>
<evidence type="ECO:0000313" key="1">
    <source>
        <dbReference type="EMBL" id="MYN19906.1"/>
    </source>
</evidence>
<organism evidence="1 2">
    <name type="scientific">Duganella vulcania</name>
    <dbReference type="NCBI Taxonomy" id="2692166"/>
    <lineage>
        <taxon>Bacteria</taxon>
        <taxon>Pseudomonadati</taxon>
        <taxon>Pseudomonadota</taxon>
        <taxon>Betaproteobacteria</taxon>
        <taxon>Burkholderiales</taxon>
        <taxon>Oxalobacteraceae</taxon>
        <taxon>Telluria group</taxon>
        <taxon>Duganella</taxon>
    </lineage>
</organism>
<comment type="caution">
    <text evidence="1">The sequence shown here is derived from an EMBL/GenBank/DDBJ whole genome shotgun (WGS) entry which is preliminary data.</text>
</comment>